<evidence type="ECO:0000259" key="6">
    <source>
        <dbReference type="SMART" id="SM00385"/>
    </source>
</evidence>
<dbReference type="InterPro" id="IPR036915">
    <property type="entry name" value="Cyclin-like_sf"/>
</dbReference>
<dbReference type="OrthoDB" id="5590282at2759"/>
<evidence type="ECO:0000256" key="4">
    <source>
        <dbReference type="RuleBase" id="RU000383"/>
    </source>
</evidence>
<feature type="domain" description="Cyclin-like" evidence="6">
    <location>
        <begin position="165"/>
        <end position="249"/>
    </location>
</feature>
<dbReference type="EMBL" id="CAJHUC010000889">
    <property type="protein sequence ID" value="CAD7698820.1"/>
    <property type="molecule type" value="Genomic_DNA"/>
</dbReference>
<evidence type="ECO:0000313" key="9">
    <source>
        <dbReference type="Proteomes" id="UP000708148"/>
    </source>
</evidence>
<evidence type="ECO:0008006" key="10">
    <source>
        <dbReference type="Google" id="ProtNLM"/>
    </source>
</evidence>
<dbReference type="InterPro" id="IPR039361">
    <property type="entry name" value="Cyclin"/>
</dbReference>
<dbReference type="Proteomes" id="UP000708148">
    <property type="component" value="Unassembled WGS sequence"/>
</dbReference>
<feature type="region of interest" description="Disordered" evidence="5">
    <location>
        <begin position="1"/>
        <end position="48"/>
    </location>
</feature>
<dbReference type="FunFam" id="1.10.472.10:FF:000001">
    <property type="entry name" value="G2/mitotic-specific cyclin"/>
    <property type="match status" value="1"/>
</dbReference>
<evidence type="ECO:0000313" key="8">
    <source>
        <dbReference type="EMBL" id="CAD7698820.1"/>
    </source>
</evidence>
<dbReference type="SMART" id="SM00385">
    <property type="entry name" value="CYCLIN"/>
    <property type="match status" value="2"/>
</dbReference>
<dbReference type="Gene3D" id="1.10.472.10">
    <property type="entry name" value="Cyclin-like"/>
    <property type="match status" value="2"/>
</dbReference>
<feature type="compositionally biased region" description="Low complexity" evidence="5">
    <location>
        <begin position="99"/>
        <end position="111"/>
    </location>
</feature>
<dbReference type="GO" id="GO:0051301">
    <property type="term" value="P:cell division"/>
    <property type="evidence" value="ECO:0007669"/>
    <property type="project" value="UniProtKB-KW"/>
</dbReference>
<keyword evidence="1" id="KW-0132">Cell division</keyword>
<keyword evidence="3" id="KW-0131">Cell cycle</keyword>
<dbReference type="InterPro" id="IPR013763">
    <property type="entry name" value="Cyclin-like_dom"/>
</dbReference>
<dbReference type="SMART" id="SM01332">
    <property type="entry name" value="Cyclin_C"/>
    <property type="match status" value="1"/>
</dbReference>
<dbReference type="InterPro" id="IPR004367">
    <property type="entry name" value="Cyclin_C-dom"/>
</dbReference>
<dbReference type="InterPro" id="IPR048258">
    <property type="entry name" value="Cyclins_cyclin-box"/>
</dbReference>
<organism evidence="8 9">
    <name type="scientific">Ostreobium quekettii</name>
    <dbReference type="NCBI Taxonomy" id="121088"/>
    <lineage>
        <taxon>Eukaryota</taxon>
        <taxon>Viridiplantae</taxon>
        <taxon>Chlorophyta</taxon>
        <taxon>core chlorophytes</taxon>
        <taxon>Ulvophyceae</taxon>
        <taxon>TCBD clade</taxon>
        <taxon>Bryopsidales</taxon>
        <taxon>Ostreobineae</taxon>
        <taxon>Ostreobiaceae</taxon>
        <taxon>Ostreobium</taxon>
    </lineage>
</organism>
<proteinExistence type="inferred from homology"/>
<dbReference type="Pfam" id="PF02984">
    <property type="entry name" value="Cyclin_C"/>
    <property type="match status" value="1"/>
</dbReference>
<evidence type="ECO:0000256" key="2">
    <source>
        <dbReference type="ARBA" id="ARBA00023127"/>
    </source>
</evidence>
<name>A0A8S1IUU0_9CHLO</name>
<feature type="domain" description="Cyclin-like" evidence="6">
    <location>
        <begin position="262"/>
        <end position="346"/>
    </location>
</feature>
<evidence type="ECO:0000259" key="7">
    <source>
        <dbReference type="SMART" id="SM01332"/>
    </source>
</evidence>
<dbReference type="PROSITE" id="PS00292">
    <property type="entry name" value="CYCLINS"/>
    <property type="match status" value="1"/>
</dbReference>
<comment type="caution">
    <text evidence="8">The sequence shown here is derived from an EMBL/GenBank/DDBJ whole genome shotgun (WGS) entry which is preliminary data.</text>
</comment>
<accession>A0A8S1IUU0</accession>
<evidence type="ECO:0000256" key="3">
    <source>
        <dbReference type="ARBA" id="ARBA00023306"/>
    </source>
</evidence>
<keyword evidence="9" id="KW-1185">Reference proteome</keyword>
<sequence>MGEPPAELPAQRRPSIRRTRVAKPAAPQAGIPTRPMPQSKISANAPQMPQTRIIIDRVHANSRALGGSALQSTGRGMRQVGERGRRRSSLSGQKRPIGDSEASPRAASPAPDIDRRDRGDPLRCADYAAAIYEHYLAVEAAVMADPNYMAMQAEINHKMRAVLVDWIVEVHAKFKLMPETLFLTVNLIDRYLSTVRVGRKRLQLVGIAALLIAAKYEEIWPPEVQDFIDICDHAYTRPEILDMERSMLIELGWKLTVPTIYHFLPRFMKAAGSQEDKNANLVAAYLTELSLLHYGSLKYKGSQIAASVVFIARRMVRQADAYPLALRKHSTYSLDDLRPCVEELGQVLKQAGREVTRAVHRKYAHSKYRHVATELRALTSA</sequence>
<dbReference type="Pfam" id="PF00134">
    <property type="entry name" value="Cyclin_N"/>
    <property type="match status" value="1"/>
</dbReference>
<dbReference type="AlphaFoldDB" id="A0A8S1IUU0"/>
<protein>
    <recommendedName>
        <fullName evidence="10">Cyclin N-terminal domain-containing protein</fullName>
    </recommendedName>
</protein>
<gene>
    <name evidence="8" type="ORF">OSTQU699_LOCUS4179</name>
</gene>
<feature type="region of interest" description="Disordered" evidence="5">
    <location>
        <begin position="64"/>
        <end position="119"/>
    </location>
</feature>
<dbReference type="SUPFAM" id="SSF47954">
    <property type="entry name" value="Cyclin-like"/>
    <property type="match status" value="2"/>
</dbReference>
<dbReference type="PANTHER" id="PTHR10177">
    <property type="entry name" value="CYCLINS"/>
    <property type="match status" value="1"/>
</dbReference>
<comment type="similarity">
    <text evidence="4">Belongs to the cyclin family.</text>
</comment>
<feature type="domain" description="Cyclin C-terminal" evidence="7">
    <location>
        <begin position="258"/>
        <end position="377"/>
    </location>
</feature>
<keyword evidence="2 4" id="KW-0195">Cyclin</keyword>
<feature type="compositionally biased region" description="Polar residues" evidence="5">
    <location>
        <begin position="39"/>
        <end position="48"/>
    </location>
</feature>
<evidence type="ECO:0000256" key="5">
    <source>
        <dbReference type="SAM" id="MobiDB-lite"/>
    </source>
</evidence>
<evidence type="ECO:0000256" key="1">
    <source>
        <dbReference type="ARBA" id="ARBA00022618"/>
    </source>
</evidence>
<dbReference type="InterPro" id="IPR006671">
    <property type="entry name" value="Cyclin_N"/>
</dbReference>
<reference evidence="8" key="1">
    <citation type="submission" date="2020-12" db="EMBL/GenBank/DDBJ databases">
        <authorList>
            <person name="Iha C."/>
        </authorList>
    </citation>
    <scope>NUCLEOTIDE SEQUENCE</scope>
</reference>